<sequence>MGPRTVVHEHQGAPAAAAPLEAPAAAASSIPDGPCAAQARAFADCIQRSGGDMGACQSYMDVMQQCKFNNPSFA</sequence>
<name>A0A0D2LMU5_9CHLO</name>
<dbReference type="GeneID" id="25734379"/>
<dbReference type="OrthoDB" id="1106148at2759"/>
<dbReference type="InterPro" id="IPR010625">
    <property type="entry name" value="CHCH"/>
</dbReference>
<dbReference type="InterPro" id="IPR055304">
    <property type="entry name" value="CHCHD2/10-like"/>
</dbReference>
<evidence type="ECO:0000313" key="5">
    <source>
        <dbReference type="Proteomes" id="UP000054498"/>
    </source>
</evidence>
<feature type="region of interest" description="Disordered" evidence="2">
    <location>
        <begin position="1"/>
        <end position="20"/>
    </location>
</feature>
<evidence type="ECO:0000259" key="3">
    <source>
        <dbReference type="Pfam" id="PF06747"/>
    </source>
</evidence>
<proteinExistence type="predicted"/>
<keyword evidence="5" id="KW-1185">Reference proteome</keyword>
<reference evidence="4 5" key="1">
    <citation type="journal article" date="2013" name="BMC Genomics">
        <title>Reconstruction of the lipid metabolism for the microalga Monoraphidium neglectum from its genome sequence reveals characteristics suitable for biofuel production.</title>
        <authorList>
            <person name="Bogen C."/>
            <person name="Al-Dilaimi A."/>
            <person name="Albersmeier A."/>
            <person name="Wichmann J."/>
            <person name="Grundmann M."/>
            <person name="Rupp O."/>
            <person name="Lauersen K.J."/>
            <person name="Blifernez-Klassen O."/>
            <person name="Kalinowski J."/>
            <person name="Goesmann A."/>
            <person name="Mussgnug J.H."/>
            <person name="Kruse O."/>
        </authorList>
    </citation>
    <scope>NUCLEOTIDE SEQUENCE [LARGE SCALE GENOMIC DNA]</scope>
    <source>
        <strain evidence="4 5">SAG 48.87</strain>
    </source>
</reference>
<evidence type="ECO:0000313" key="4">
    <source>
        <dbReference type="EMBL" id="KIY91361.1"/>
    </source>
</evidence>
<dbReference type="STRING" id="145388.A0A0D2LMU5"/>
<dbReference type="GO" id="GO:0007005">
    <property type="term" value="P:mitochondrion organization"/>
    <property type="evidence" value="ECO:0007669"/>
    <property type="project" value="InterPro"/>
</dbReference>
<dbReference type="RefSeq" id="XP_013890381.1">
    <property type="nucleotide sequence ID" value="XM_014034927.1"/>
</dbReference>
<dbReference type="GO" id="GO:0005739">
    <property type="term" value="C:mitochondrion"/>
    <property type="evidence" value="ECO:0007669"/>
    <property type="project" value="TreeGrafter"/>
</dbReference>
<dbReference type="KEGG" id="mng:MNEG_16603"/>
<dbReference type="Proteomes" id="UP000054498">
    <property type="component" value="Unassembled WGS sequence"/>
</dbReference>
<dbReference type="AlphaFoldDB" id="A0A0D2LMU5"/>
<evidence type="ECO:0000256" key="2">
    <source>
        <dbReference type="SAM" id="MobiDB-lite"/>
    </source>
</evidence>
<dbReference type="PANTHER" id="PTHR13523">
    <property type="entry name" value="COILED-COIL-HELIX-COILED-COIL-HELIX DOMAIN CONTAINING 2/NUR77"/>
    <property type="match status" value="1"/>
</dbReference>
<accession>A0A0D2LMU5</accession>
<keyword evidence="1" id="KW-1015">Disulfide bond</keyword>
<dbReference type="GO" id="GO:0005634">
    <property type="term" value="C:nucleus"/>
    <property type="evidence" value="ECO:0007669"/>
    <property type="project" value="TreeGrafter"/>
</dbReference>
<dbReference type="InterPro" id="IPR009069">
    <property type="entry name" value="Cys_alpha_HP_mot_SF"/>
</dbReference>
<dbReference type="EMBL" id="KK106772">
    <property type="protein sequence ID" value="KIY91361.1"/>
    <property type="molecule type" value="Genomic_DNA"/>
</dbReference>
<dbReference type="Pfam" id="PF06747">
    <property type="entry name" value="CHCH"/>
    <property type="match status" value="1"/>
</dbReference>
<dbReference type="SUPFAM" id="SSF47072">
    <property type="entry name" value="Cysteine alpha-hairpin motif"/>
    <property type="match status" value="1"/>
</dbReference>
<feature type="domain" description="CHCH" evidence="3">
    <location>
        <begin position="35"/>
        <end position="68"/>
    </location>
</feature>
<organism evidence="4 5">
    <name type="scientific">Monoraphidium neglectum</name>
    <dbReference type="NCBI Taxonomy" id="145388"/>
    <lineage>
        <taxon>Eukaryota</taxon>
        <taxon>Viridiplantae</taxon>
        <taxon>Chlorophyta</taxon>
        <taxon>core chlorophytes</taxon>
        <taxon>Chlorophyceae</taxon>
        <taxon>CS clade</taxon>
        <taxon>Sphaeropleales</taxon>
        <taxon>Selenastraceae</taxon>
        <taxon>Monoraphidium</taxon>
    </lineage>
</organism>
<gene>
    <name evidence="4" type="ORF">MNEG_16603</name>
</gene>
<feature type="compositionally biased region" description="Basic and acidic residues" evidence="2">
    <location>
        <begin position="1"/>
        <end position="11"/>
    </location>
</feature>
<dbReference type="PANTHER" id="PTHR13523:SF2">
    <property type="entry name" value="COILED-COIL-HELIX-COILED-COIL-HELIX DOMAIN CONTAINING 2, ISOFORM A-RELATED"/>
    <property type="match status" value="1"/>
</dbReference>
<dbReference type="PROSITE" id="PS51808">
    <property type="entry name" value="CHCH"/>
    <property type="match status" value="1"/>
</dbReference>
<evidence type="ECO:0000256" key="1">
    <source>
        <dbReference type="ARBA" id="ARBA00023157"/>
    </source>
</evidence>
<protein>
    <recommendedName>
        <fullName evidence="3">CHCH domain-containing protein</fullName>
    </recommendedName>
</protein>